<organism evidence="3 4">
    <name type="scientific">Pleurotus ostreatus</name>
    <name type="common">Oyster mushroom</name>
    <name type="synonym">White-rot fungus</name>
    <dbReference type="NCBI Taxonomy" id="5322"/>
    <lineage>
        <taxon>Eukaryota</taxon>
        <taxon>Fungi</taxon>
        <taxon>Dikarya</taxon>
        <taxon>Basidiomycota</taxon>
        <taxon>Agaricomycotina</taxon>
        <taxon>Agaricomycetes</taxon>
        <taxon>Agaricomycetidae</taxon>
        <taxon>Agaricales</taxon>
        <taxon>Pleurotineae</taxon>
        <taxon>Pleurotaceae</taxon>
        <taxon>Pleurotus</taxon>
    </lineage>
</organism>
<feature type="region of interest" description="Disordered" evidence="1">
    <location>
        <begin position="516"/>
        <end position="552"/>
    </location>
</feature>
<evidence type="ECO:0000313" key="4">
    <source>
        <dbReference type="Proteomes" id="UP000623687"/>
    </source>
</evidence>
<gene>
    <name evidence="3" type="ORF">PC9H_004276</name>
</gene>
<sequence length="552" mass="58973">MCHMWLDEGFRGFYVLALSQDWLSQKMQLKSPEHLLTLLSFVVGSAAGAATSWRDMEKRQFQTDAVCDTSYVWASNSKQQTPCIVAAYVNGACGTNTYKVTKLTDGNRYNAPNATNANPCSCSWASYNLLSACTACQNMAQSIPTWDAWVYQCSSYLSNSYFPADITLASGTSIPFYAGTNPESWPNHQFDPVQAKAIAAENNGDLSPNEETQSSSSTPIGPIVGGVVGGLAIVVIAIVVVVWLTRRRRQREKAAQQGPQFDPTPTPFHTTGNTLAPPLHLRNLSDMSQKTLGSTTYMSTFSPSSPTSPSVIMTHVSAPSTQYANSESGFTEFGLVHPPSIYSSPSPPPLPTNNSGGIGHEHIIEPYRLVSSVNSHGRTESRTNEKGGMEGGYPIYDNPSSPPGIPPIDLTEAVNTNTSPGRRRMNPPAYSPPQPASPQMLAQAAPIGTQSGPSEGPSAWTTASPMIDGKGRRVQGSISRSQREYDPSVMSPSPTVVTGSGIYAEEPDDSVVHGAIGSQYADRDSPTTPGGQTVATGASDFVYSTPSRKGRN</sequence>
<protein>
    <submittedName>
        <fullName evidence="3">Uncharacterized protein</fullName>
    </submittedName>
</protein>
<feature type="transmembrane region" description="Helical" evidence="2">
    <location>
        <begin position="223"/>
        <end position="244"/>
    </location>
</feature>
<evidence type="ECO:0000313" key="3">
    <source>
        <dbReference type="EMBL" id="KAF7437437.1"/>
    </source>
</evidence>
<feature type="region of interest" description="Disordered" evidence="1">
    <location>
        <begin position="251"/>
        <end position="280"/>
    </location>
</feature>
<dbReference type="EMBL" id="JACETU010000002">
    <property type="protein sequence ID" value="KAF7437437.1"/>
    <property type="molecule type" value="Genomic_DNA"/>
</dbReference>
<keyword evidence="4" id="KW-1185">Reference proteome</keyword>
<dbReference type="VEuPathDB" id="FungiDB:PC9H_004276"/>
<dbReference type="RefSeq" id="XP_036635336.1">
    <property type="nucleotide sequence ID" value="XM_036773863.1"/>
</dbReference>
<keyword evidence="2" id="KW-1133">Transmembrane helix</keyword>
<dbReference type="GeneID" id="59374094"/>
<comment type="caution">
    <text evidence="3">The sequence shown here is derived from an EMBL/GenBank/DDBJ whole genome shotgun (WGS) entry which is preliminary data.</text>
</comment>
<feature type="compositionally biased region" description="Polar residues" evidence="1">
    <location>
        <begin position="448"/>
        <end position="464"/>
    </location>
</feature>
<dbReference type="Proteomes" id="UP000623687">
    <property type="component" value="Unassembled WGS sequence"/>
</dbReference>
<accession>A0A8H7DW27</accession>
<name>A0A8H7DW27_PLEOS</name>
<proteinExistence type="predicted"/>
<evidence type="ECO:0000256" key="1">
    <source>
        <dbReference type="SAM" id="MobiDB-lite"/>
    </source>
</evidence>
<dbReference type="AlphaFoldDB" id="A0A8H7DW27"/>
<keyword evidence="2" id="KW-0472">Membrane</keyword>
<keyword evidence="2" id="KW-0812">Transmembrane</keyword>
<reference evidence="3" key="1">
    <citation type="submission" date="2019-07" db="EMBL/GenBank/DDBJ databases">
        <authorList>
            <person name="Palmer J.M."/>
        </authorList>
    </citation>
    <scope>NUCLEOTIDE SEQUENCE</scope>
    <source>
        <strain evidence="3">PC9</strain>
    </source>
</reference>
<feature type="compositionally biased region" description="Polar residues" evidence="1">
    <location>
        <begin position="526"/>
        <end position="552"/>
    </location>
</feature>
<evidence type="ECO:0000256" key="2">
    <source>
        <dbReference type="SAM" id="Phobius"/>
    </source>
</evidence>
<feature type="region of interest" description="Disordered" evidence="1">
    <location>
        <begin position="373"/>
        <end position="502"/>
    </location>
</feature>
<dbReference type="OrthoDB" id="2796893at2759"/>
<feature type="compositionally biased region" description="Basic and acidic residues" evidence="1">
    <location>
        <begin position="377"/>
        <end position="388"/>
    </location>
</feature>